<dbReference type="AlphaFoldDB" id="X0V5B1"/>
<gene>
    <name evidence="1" type="ORF">S01H1_36694</name>
</gene>
<feature type="non-terminal residue" evidence="1">
    <location>
        <position position="1"/>
    </location>
</feature>
<evidence type="ECO:0000313" key="1">
    <source>
        <dbReference type="EMBL" id="GAG06542.1"/>
    </source>
</evidence>
<protein>
    <submittedName>
        <fullName evidence="1">Uncharacterized protein</fullName>
    </submittedName>
</protein>
<accession>X0V5B1</accession>
<comment type="caution">
    <text evidence="1">The sequence shown here is derived from an EMBL/GenBank/DDBJ whole genome shotgun (WGS) entry which is preliminary data.</text>
</comment>
<dbReference type="EMBL" id="BARS01023007">
    <property type="protein sequence ID" value="GAG06542.1"/>
    <property type="molecule type" value="Genomic_DNA"/>
</dbReference>
<proteinExistence type="predicted"/>
<organism evidence="1">
    <name type="scientific">marine sediment metagenome</name>
    <dbReference type="NCBI Taxonomy" id="412755"/>
    <lineage>
        <taxon>unclassified sequences</taxon>
        <taxon>metagenomes</taxon>
        <taxon>ecological metagenomes</taxon>
    </lineage>
</organism>
<name>X0V5B1_9ZZZZ</name>
<sequence>FRMVMGKYEVIIAERGLYEMQRVKRMKMFHSWLNSIVRAEYQGETSRYRYSSLPTSVERRYLDWYEGEENELIKERFGMIEDEEKEQKKQDKLDGKPTYEDLIRALKERDNKITTLDDRINNLTGKLEIAYKKPTTASEAGTQLINKRWGEKLIDEIRRTA</sequence>
<reference evidence="1" key="1">
    <citation type="journal article" date="2014" name="Front. Microbiol.">
        <title>High frequency of phylogenetically diverse reductive dehalogenase-homologous genes in deep subseafloor sedimentary metagenomes.</title>
        <authorList>
            <person name="Kawai M."/>
            <person name="Futagami T."/>
            <person name="Toyoda A."/>
            <person name="Takaki Y."/>
            <person name="Nishi S."/>
            <person name="Hori S."/>
            <person name="Arai W."/>
            <person name="Tsubouchi T."/>
            <person name="Morono Y."/>
            <person name="Uchiyama I."/>
            <person name="Ito T."/>
            <person name="Fujiyama A."/>
            <person name="Inagaki F."/>
            <person name="Takami H."/>
        </authorList>
    </citation>
    <scope>NUCLEOTIDE SEQUENCE</scope>
    <source>
        <strain evidence="1">Expedition CK06-06</strain>
    </source>
</reference>